<evidence type="ECO:0000256" key="3">
    <source>
        <dbReference type="ARBA" id="ARBA00022525"/>
    </source>
</evidence>
<keyword evidence="12" id="KW-0732">Signal</keyword>
<dbReference type="GO" id="GO:0010411">
    <property type="term" value="P:xyloglucan metabolic process"/>
    <property type="evidence" value="ECO:0007669"/>
    <property type="project" value="InterPro"/>
</dbReference>
<feature type="domain" description="GH16" evidence="13">
    <location>
        <begin position="24"/>
        <end position="214"/>
    </location>
</feature>
<protein>
    <recommendedName>
        <fullName evidence="12">Xyloglucan endotransglucosylase/hydrolase</fullName>
        <ecNumber evidence="12">2.4.1.207</ecNumber>
    </recommendedName>
</protein>
<evidence type="ECO:0000256" key="9">
    <source>
        <dbReference type="ARBA" id="ARBA00023316"/>
    </source>
</evidence>
<dbReference type="Gene3D" id="2.60.120.200">
    <property type="match status" value="1"/>
</dbReference>
<dbReference type="Pfam" id="PF00722">
    <property type="entry name" value="Glyco_hydro_16"/>
    <property type="match status" value="1"/>
</dbReference>
<gene>
    <name evidence="14" type="ORF">SLEP1_g6182</name>
</gene>
<proteinExistence type="inferred from homology"/>
<keyword evidence="4 12" id="KW-0808">Transferase</keyword>
<dbReference type="InterPro" id="IPR008263">
    <property type="entry name" value="GH16_AS"/>
</dbReference>
<dbReference type="InterPro" id="IPR044791">
    <property type="entry name" value="Beta-glucanase/XTH"/>
</dbReference>
<dbReference type="Proteomes" id="UP001054252">
    <property type="component" value="Unassembled WGS sequence"/>
</dbReference>
<feature type="signal peptide" evidence="12">
    <location>
        <begin position="1"/>
        <end position="22"/>
    </location>
</feature>
<dbReference type="EMBL" id="BPVZ01000006">
    <property type="protein sequence ID" value="GKU92460.1"/>
    <property type="molecule type" value="Genomic_DNA"/>
</dbReference>
<evidence type="ECO:0000259" key="13">
    <source>
        <dbReference type="PROSITE" id="PS51762"/>
    </source>
</evidence>
<evidence type="ECO:0000313" key="15">
    <source>
        <dbReference type="Proteomes" id="UP001054252"/>
    </source>
</evidence>
<keyword evidence="5 12" id="KW-0378">Hydrolase</keyword>
<evidence type="ECO:0000256" key="10">
    <source>
        <dbReference type="PIRSR" id="PIRSR005604-1"/>
    </source>
</evidence>
<keyword evidence="15" id="KW-1185">Reference proteome</keyword>
<dbReference type="SUPFAM" id="SSF49899">
    <property type="entry name" value="Concanavalin A-like lectins/glucanases"/>
    <property type="match status" value="1"/>
</dbReference>
<reference evidence="14 15" key="1">
    <citation type="journal article" date="2021" name="Commun. Biol.">
        <title>The genome of Shorea leprosula (Dipterocarpaceae) highlights the ecological relevance of drought in aseasonal tropical rainforests.</title>
        <authorList>
            <person name="Ng K.K.S."/>
            <person name="Kobayashi M.J."/>
            <person name="Fawcett J.A."/>
            <person name="Hatakeyama M."/>
            <person name="Paape T."/>
            <person name="Ng C.H."/>
            <person name="Ang C.C."/>
            <person name="Tnah L.H."/>
            <person name="Lee C.T."/>
            <person name="Nishiyama T."/>
            <person name="Sese J."/>
            <person name="O'Brien M.J."/>
            <person name="Copetti D."/>
            <person name="Mohd Noor M.I."/>
            <person name="Ong R.C."/>
            <person name="Putra M."/>
            <person name="Sireger I.Z."/>
            <person name="Indrioko S."/>
            <person name="Kosugi Y."/>
            <person name="Izuno A."/>
            <person name="Isagi Y."/>
            <person name="Lee S.L."/>
            <person name="Shimizu K.K."/>
        </authorList>
    </citation>
    <scope>NUCLEOTIDE SEQUENCE [LARGE SCALE GENOMIC DNA]</scope>
    <source>
        <strain evidence="14">214</strain>
    </source>
</reference>
<keyword evidence="2 12" id="KW-0052">Apoplast</keyword>
<name>A0AAV5I081_9ROSI</name>
<organism evidence="14 15">
    <name type="scientific">Rubroshorea leprosula</name>
    <dbReference type="NCBI Taxonomy" id="152421"/>
    <lineage>
        <taxon>Eukaryota</taxon>
        <taxon>Viridiplantae</taxon>
        <taxon>Streptophyta</taxon>
        <taxon>Embryophyta</taxon>
        <taxon>Tracheophyta</taxon>
        <taxon>Spermatophyta</taxon>
        <taxon>Magnoliopsida</taxon>
        <taxon>eudicotyledons</taxon>
        <taxon>Gunneridae</taxon>
        <taxon>Pentapetalae</taxon>
        <taxon>rosids</taxon>
        <taxon>malvids</taxon>
        <taxon>Malvales</taxon>
        <taxon>Dipterocarpaceae</taxon>
        <taxon>Rubroshorea</taxon>
    </lineage>
</organism>
<dbReference type="InterPro" id="IPR013320">
    <property type="entry name" value="ConA-like_dom_sf"/>
</dbReference>
<comment type="PTM">
    <text evidence="12">Contains at least one intrachain disulfide bond essential for its enzymatic activity.</text>
</comment>
<keyword evidence="7" id="KW-0325">Glycoprotein</keyword>
<evidence type="ECO:0000256" key="2">
    <source>
        <dbReference type="ARBA" id="ARBA00022523"/>
    </source>
</evidence>
<dbReference type="InterPro" id="IPR016455">
    <property type="entry name" value="XTH"/>
</dbReference>
<evidence type="ECO:0000256" key="12">
    <source>
        <dbReference type="RuleBase" id="RU361120"/>
    </source>
</evidence>
<evidence type="ECO:0000256" key="7">
    <source>
        <dbReference type="ARBA" id="ARBA00023180"/>
    </source>
</evidence>
<dbReference type="AlphaFoldDB" id="A0AAV5I081"/>
<dbReference type="GO" id="GO:0071555">
    <property type="term" value="P:cell wall organization"/>
    <property type="evidence" value="ECO:0007669"/>
    <property type="project" value="UniProtKB-KW"/>
</dbReference>
<dbReference type="PIRSF" id="PIRSF005604">
    <property type="entry name" value="XET"/>
    <property type="match status" value="1"/>
</dbReference>
<evidence type="ECO:0000256" key="6">
    <source>
        <dbReference type="ARBA" id="ARBA00023157"/>
    </source>
</evidence>
<keyword evidence="9 12" id="KW-0961">Cell wall biogenesis/degradation</keyword>
<evidence type="ECO:0000313" key="14">
    <source>
        <dbReference type="EMBL" id="GKU92460.1"/>
    </source>
</evidence>
<dbReference type="GO" id="GO:0042546">
    <property type="term" value="P:cell wall biogenesis"/>
    <property type="evidence" value="ECO:0007669"/>
    <property type="project" value="InterPro"/>
</dbReference>
<evidence type="ECO:0000256" key="4">
    <source>
        <dbReference type="ARBA" id="ARBA00022679"/>
    </source>
</evidence>
<feature type="active site" description="Nucleophile" evidence="10">
    <location>
        <position position="102"/>
    </location>
</feature>
<evidence type="ECO:0000256" key="1">
    <source>
        <dbReference type="ARBA" id="ARBA00022512"/>
    </source>
</evidence>
<feature type="glycosylation site" description="N-linked (GlcNAc...) asparagine" evidence="11">
    <location>
        <position position="110"/>
    </location>
</feature>
<evidence type="ECO:0000256" key="8">
    <source>
        <dbReference type="ARBA" id="ARBA00023295"/>
    </source>
</evidence>
<dbReference type="Pfam" id="PF06955">
    <property type="entry name" value="XET_C"/>
    <property type="match status" value="1"/>
</dbReference>
<comment type="similarity">
    <text evidence="12">Belongs to the glycosyl hydrolase 16 family.</text>
</comment>
<keyword evidence="8 12" id="KW-0326">Glycosidase</keyword>
<comment type="function">
    <text evidence="12">Catalyzes xyloglucan endohydrolysis (XEH) and/or endotransglycosylation (XET). Cleaves and religates xyloglucan polymers, an essential constituent of the primary cell wall, and thereby participates in cell wall construction of growing tissues.</text>
</comment>
<dbReference type="GO" id="GO:0004553">
    <property type="term" value="F:hydrolase activity, hydrolyzing O-glycosyl compounds"/>
    <property type="evidence" value="ECO:0007669"/>
    <property type="project" value="InterPro"/>
</dbReference>
<dbReference type="PANTHER" id="PTHR31062">
    <property type="entry name" value="XYLOGLUCAN ENDOTRANSGLUCOSYLASE/HYDROLASE PROTEIN 8-RELATED"/>
    <property type="match status" value="1"/>
</dbReference>
<feature type="active site" description="Nucleophile" evidence="10">
    <location>
        <position position="106"/>
    </location>
</feature>
<dbReference type="InterPro" id="IPR000757">
    <property type="entry name" value="Beta-glucanase-like"/>
</dbReference>
<sequence>MAASGFSSQFLLSLILCSLVSASADFFQDVVPTWGGPHVQILNGGRLLTLTMDQKNGGAGFSSKVDFLFGRFDMQMKLIPGNSAGTVTTFYLTSGDEPNHDEIDFEFLGNTSGSPYTVHTNVFINGQGGREEEFKLWFDPSANFHSYSIVWGPQAIMFFVDNIPIRVYGNQQGTPYPHTRRMKVLASLWNGEGWATRGGKVKLDWAKAPFITYYRNYLATDAWQIQRLDPKGRILLKWAQKNYRTYYYCHDFERFSHYGGRPQECRRPRARKGKAIGKQH</sequence>
<keyword evidence="3 12" id="KW-0964">Secreted</keyword>
<dbReference type="GO" id="GO:0016762">
    <property type="term" value="F:xyloglucan:xyloglucosyl transferase activity"/>
    <property type="evidence" value="ECO:0007669"/>
    <property type="project" value="UniProtKB-EC"/>
</dbReference>
<keyword evidence="6" id="KW-1015">Disulfide bond</keyword>
<accession>A0AAV5I081</accession>
<dbReference type="PROSITE" id="PS01034">
    <property type="entry name" value="GH16_1"/>
    <property type="match status" value="1"/>
</dbReference>
<dbReference type="InterPro" id="IPR010713">
    <property type="entry name" value="XET_C"/>
</dbReference>
<evidence type="ECO:0000256" key="5">
    <source>
        <dbReference type="ARBA" id="ARBA00022801"/>
    </source>
</evidence>
<comment type="subcellular location">
    <subcellularLocation>
        <location evidence="12">Secreted</location>
        <location evidence="12">Cell wall</location>
    </subcellularLocation>
    <subcellularLocation>
        <location evidence="12">Secreted</location>
        <location evidence="12">Extracellular space</location>
        <location evidence="12">Apoplast</location>
    </subcellularLocation>
</comment>
<comment type="caution">
    <text evidence="14">The sequence shown here is derived from an EMBL/GenBank/DDBJ whole genome shotgun (WGS) entry which is preliminary data.</text>
</comment>
<dbReference type="EC" id="2.4.1.207" evidence="12"/>
<dbReference type="GO" id="GO:0048046">
    <property type="term" value="C:apoplast"/>
    <property type="evidence" value="ECO:0007669"/>
    <property type="project" value="UniProtKB-SubCell"/>
</dbReference>
<keyword evidence="1 12" id="KW-0134">Cell wall</keyword>
<feature type="chain" id="PRO_5043100838" description="Xyloglucan endotransglucosylase/hydrolase" evidence="12">
    <location>
        <begin position="23"/>
        <end position="280"/>
    </location>
</feature>
<evidence type="ECO:0000256" key="11">
    <source>
        <dbReference type="PIRSR" id="PIRSR005604-2"/>
    </source>
</evidence>
<dbReference type="PROSITE" id="PS51762">
    <property type="entry name" value="GH16_2"/>
    <property type="match status" value="1"/>
</dbReference>